<evidence type="ECO:0000256" key="1">
    <source>
        <dbReference type="ARBA" id="ARBA00004496"/>
    </source>
</evidence>
<dbReference type="GO" id="GO:0005524">
    <property type="term" value="F:ATP binding"/>
    <property type="evidence" value="ECO:0007669"/>
    <property type="project" value="UniProtKB-UniRule"/>
</dbReference>
<reference evidence="21 22" key="1">
    <citation type="submission" date="2019-01" db="EMBL/GenBank/DDBJ databases">
        <authorList>
            <person name="Zhang S."/>
        </authorList>
    </citation>
    <scope>NUCLEOTIDE SEQUENCE [LARGE SCALE GENOMIC DNA]</scope>
    <source>
        <strain evidence="21 22">1626</strain>
    </source>
</reference>
<feature type="region of interest" description="Disordered" evidence="19">
    <location>
        <begin position="961"/>
        <end position="995"/>
    </location>
</feature>
<keyword evidence="12 18" id="KW-0238">DNA-binding</keyword>
<keyword evidence="14 18" id="KW-0742">SOS response</keyword>
<keyword evidence="22" id="KW-1185">Reference proteome</keyword>
<dbReference type="SMART" id="SM00382">
    <property type="entry name" value="AAA"/>
    <property type="match status" value="1"/>
</dbReference>
<comment type="caution">
    <text evidence="21">The sequence shown here is derived from an EMBL/GenBank/DDBJ whole genome shotgun (WGS) entry which is preliminary data.</text>
</comment>
<dbReference type="Gene3D" id="1.10.8.280">
    <property type="entry name" value="ABC transporter ATPase domain-like"/>
    <property type="match status" value="1"/>
</dbReference>
<dbReference type="PANTHER" id="PTHR43152:SF3">
    <property type="entry name" value="UVRABC SYSTEM PROTEIN A"/>
    <property type="match status" value="1"/>
</dbReference>
<dbReference type="Pfam" id="PF17755">
    <property type="entry name" value="UvrA_DNA-bind"/>
    <property type="match status" value="1"/>
</dbReference>
<accession>A0A4Z1R3U8</accession>
<dbReference type="GO" id="GO:0009380">
    <property type="term" value="C:excinuclease repair complex"/>
    <property type="evidence" value="ECO:0007669"/>
    <property type="project" value="InterPro"/>
</dbReference>
<dbReference type="InterPro" id="IPR041102">
    <property type="entry name" value="UvrA_inter"/>
</dbReference>
<proteinExistence type="inferred from homology"/>
<dbReference type="HAMAP" id="MF_00205">
    <property type="entry name" value="UvrA"/>
    <property type="match status" value="1"/>
</dbReference>
<dbReference type="InterPro" id="IPR041552">
    <property type="entry name" value="UvrA_DNA-bd"/>
</dbReference>
<evidence type="ECO:0000256" key="17">
    <source>
        <dbReference type="ARBA" id="ARBA00042156"/>
    </source>
</evidence>
<keyword evidence="9 18" id="KW-0862">Zinc</keyword>
<dbReference type="Pfam" id="PF17760">
    <property type="entry name" value="UvrA_inter"/>
    <property type="match status" value="1"/>
</dbReference>
<evidence type="ECO:0000256" key="18">
    <source>
        <dbReference type="HAMAP-Rule" id="MF_00205"/>
    </source>
</evidence>
<evidence type="ECO:0000256" key="5">
    <source>
        <dbReference type="ARBA" id="ARBA00022741"/>
    </source>
</evidence>
<sequence>MAMDYIRIRGARTHNLKNIDLDLPRDKLIVITGLSGSGKSSLAFDTIYAEGQRRYVESLSAYARQFLSVMEKPDIDTIEGLSPAISIEQKSTSHNPRSTVGTITEVYDYLRLLYARVGIPRCPAHGYPLEAQTVSQMVDQVLALGAGDEGSEQRWMLLAPVIRERKGEHAQVFEQLRAQGYVRVRVDGEVYEIDAVPPLALRVKHTIEAVIDRFKVREDIKQRLAESFETALKLGDGMAAVRSLDAPDAEPMLFSSRYSCPVCDYALPELEPRLFSFNAPMGACPTCDGLGVSQFFDPARVVVHPELSLAAGAVRGWDRRNHYYFQLIASLAKHYGFDVDAPWQELDQKTRDAVLSGSGNETIGFTYYTEGGKRSQRRHRFEGIVPNLERRYRETESSAVREELAKYISERPCTECSGARLNAAARNVFVADRPLPDLVVLPIGDALKFFGELALPGWRGEIAGKIVKEIRERLSFLVDVGLDYLTLERKADSLSGGEAQRIRLASQIGAGLVGVMYVLDEPSIGLHQRDNERLLETLTRLRDLGNTVIVVEHDEDAIRLADHIVDIGPGAGVHGGEVVAEGSYEQILEAPRSLTGQYLSGRKKIEIPKKRHRANPKMVLKLEGATGNNLQGVDLRIPSGLFTAITGVSGSGKSTLINDTLYALAANEINGASHSPAPHREIKGLDLFDKVVDIDQSPIGRTPRSNPATYTGLFTPLRELFAQVPESRARGYSPGRFSFNVRGGRCEACQGDGLIKVEMHFLPDVYVPCDVCGAKRYNRETLEILYKGHSIHDVLELTVEDALELFQPVPAIARKLETLVDVGLGYIKLGQPATTLSGGEAQRVKLSKELSRRDTGRTLYILDEPTTGLHFHDIEHLLAVLHKLRDDGNTVVVIEHNLDVIKTADWVIDLGPEGGHRGGRIIAEGTPEQVAAVPGSYTGQFLARMLDVDSVAAAAQGTGTVDDDAPVARLSPDARLAGLPPKKKAAKKAARKSAG</sequence>
<comment type="function">
    <text evidence="18">The UvrABC repair system catalyzes the recognition and processing of DNA lesions. UvrA is an ATPase and a DNA-binding protein. A damage recognition complex composed of 2 UvrA and 2 UvrB subunits scans DNA for abnormalities. When the presence of a lesion has been verified by UvrB, the UvrA molecules dissociate.</text>
</comment>
<dbReference type="InterPro" id="IPR003439">
    <property type="entry name" value="ABC_transporter-like_ATP-bd"/>
</dbReference>
<dbReference type="CDD" id="cd03270">
    <property type="entry name" value="ABC_UvrA_I"/>
    <property type="match status" value="1"/>
</dbReference>
<dbReference type="EMBL" id="SPUH01000001">
    <property type="protein sequence ID" value="TKS53586.1"/>
    <property type="molecule type" value="Genomic_DNA"/>
</dbReference>
<evidence type="ECO:0000256" key="13">
    <source>
        <dbReference type="ARBA" id="ARBA00023204"/>
    </source>
</evidence>
<name>A0A4Z1R3U8_9GAMM</name>
<feature type="domain" description="ABC transporter" evidence="20">
    <location>
        <begin position="614"/>
        <end position="943"/>
    </location>
</feature>
<dbReference type="GO" id="GO:0005737">
    <property type="term" value="C:cytoplasm"/>
    <property type="evidence" value="ECO:0007669"/>
    <property type="project" value="UniProtKB-SubCell"/>
</dbReference>
<dbReference type="Gene3D" id="1.20.1580.10">
    <property type="entry name" value="ABC transporter ATPase like domain"/>
    <property type="match status" value="3"/>
</dbReference>
<dbReference type="PROSITE" id="PS00211">
    <property type="entry name" value="ABC_TRANSPORTER_1"/>
    <property type="match status" value="2"/>
</dbReference>
<feature type="binding site" evidence="18">
    <location>
        <begin position="33"/>
        <end position="40"/>
    </location>
    <ligand>
        <name>ATP</name>
        <dbReference type="ChEBI" id="CHEBI:30616"/>
    </ligand>
</feature>
<evidence type="ECO:0000256" key="16">
    <source>
        <dbReference type="ARBA" id="ARBA00039316"/>
    </source>
</evidence>
<comment type="subcellular location">
    <subcellularLocation>
        <location evidence="1 18">Cytoplasm</location>
    </subcellularLocation>
</comment>
<dbReference type="InterPro" id="IPR003593">
    <property type="entry name" value="AAA+_ATPase"/>
</dbReference>
<evidence type="ECO:0000313" key="21">
    <source>
        <dbReference type="EMBL" id="TKS53586.1"/>
    </source>
</evidence>
<keyword evidence="11 18" id="KW-0267">Excision nuclease</keyword>
<evidence type="ECO:0000256" key="19">
    <source>
        <dbReference type="SAM" id="MobiDB-lite"/>
    </source>
</evidence>
<evidence type="ECO:0000256" key="14">
    <source>
        <dbReference type="ARBA" id="ARBA00023236"/>
    </source>
</evidence>
<keyword evidence="5 18" id="KW-0547">Nucleotide-binding</keyword>
<dbReference type="GO" id="GO:0003677">
    <property type="term" value="F:DNA binding"/>
    <property type="evidence" value="ECO:0007669"/>
    <property type="project" value="UniProtKB-UniRule"/>
</dbReference>
<evidence type="ECO:0000256" key="6">
    <source>
        <dbReference type="ARBA" id="ARBA00022763"/>
    </source>
</evidence>
<dbReference type="InterPro" id="IPR004602">
    <property type="entry name" value="UvrA"/>
</dbReference>
<dbReference type="AlphaFoldDB" id="A0A4Z1R3U8"/>
<dbReference type="PROSITE" id="PS50893">
    <property type="entry name" value="ABC_TRANSPORTER_2"/>
    <property type="match status" value="1"/>
</dbReference>
<feature type="binding site" evidence="18">
    <location>
        <begin position="647"/>
        <end position="654"/>
    </location>
    <ligand>
        <name>ATP</name>
        <dbReference type="ChEBI" id="CHEBI:30616"/>
    </ligand>
</feature>
<dbReference type="NCBIfam" id="NF001503">
    <property type="entry name" value="PRK00349.1"/>
    <property type="match status" value="1"/>
</dbReference>
<dbReference type="GO" id="GO:0016887">
    <property type="term" value="F:ATP hydrolysis activity"/>
    <property type="evidence" value="ECO:0007669"/>
    <property type="project" value="InterPro"/>
</dbReference>
<comment type="similarity">
    <text evidence="15 18">Belongs to the ABC transporter superfamily. UvrA family.</text>
</comment>
<evidence type="ECO:0000256" key="9">
    <source>
        <dbReference type="ARBA" id="ARBA00022833"/>
    </source>
</evidence>
<evidence type="ECO:0000313" key="22">
    <source>
        <dbReference type="Proteomes" id="UP000298681"/>
    </source>
</evidence>
<dbReference type="Gene3D" id="3.30.190.20">
    <property type="match status" value="1"/>
</dbReference>
<dbReference type="GO" id="GO:0006289">
    <property type="term" value="P:nucleotide-excision repair"/>
    <property type="evidence" value="ECO:0007669"/>
    <property type="project" value="UniProtKB-UniRule"/>
</dbReference>
<dbReference type="GO" id="GO:0009381">
    <property type="term" value="F:excinuclease ABC activity"/>
    <property type="evidence" value="ECO:0007669"/>
    <property type="project" value="UniProtKB-UniRule"/>
</dbReference>
<dbReference type="FunFam" id="1.10.8.280:FF:000001">
    <property type="entry name" value="UvrABC system protein A"/>
    <property type="match status" value="1"/>
</dbReference>
<keyword evidence="10 18" id="KW-0067">ATP-binding</keyword>
<dbReference type="NCBIfam" id="TIGR00630">
    <property type="entry name" value="uvra"/>
    <property type="match status" value="1"/>
</dbReference>
<evidence type="ECO:0000256" key="11">
    <source>
        <dbReference type="ARBA" id="ARBA00022881"/>
    </source>
</evidence>
<keyword evidence="4 18" id="KW-0677">Repeat</keyword>
<protein>
    <recommendedName>
        <fullName evidence="16 18">UvrABC system protein A</fullName>
        <shortName evidence="18">UvrA protein</shortName>
    </recommendedName>
    <alternativeName>
        <fullName evidence="17 18">Excinuclease ABC subunit A</fullName>
    </alternativeName>
</protein>
<feature type="compositionally biased region" description="Basic residues" evidence="19">
    <location>
        <begin position="981"/>
        <end position="995"/>
    </location>
</feature>
<dbReference type="InterPro" id="IPR017871">
    <property type="entry name" value="ABC_transporter-like_CS"/>
</dbReference>
<dbReference type="RefSeq" id="WP_134672972.1">
    <property type="nucleotide sequence ID" value="NZ_SPUH01000001.1"/>
</dbReference>
<dbReference type="CDD" id="cd03271">
    <property type="entry name" value="ABC_UvrA_II"/>
    <property type="match status" value="1"/>
</dbReference>
<dbReference type="SUPFAM" id="SSF52540">
    <property type="entry name" value="P-loop containing nucleoside triphosphate hydrolases"/>
    <property type="match status" value="2"/>
</dbReference>
<keyword evidence="7 18" id="KW-0228">DNA excision</keyword>
<keyword evidence="3 18" id="KW-0479">Metal-binding</keyword>
<evidence type="ECO:0000259" key="20">
    <source>
        <dbReference type="PROSITE" id="PS50893"/>
    </source>
</evidence>
<organism evidence="21 22">
    <name type="scientific">Luteimonas yindakuii</name>
    <dbReference type="NCBI Taxonomy" id="2565782"/>
    <lineage>
        <taxon>Bacteria</taxon>
        <taxon>Pseudomonadati</taxon>
        <taxon>Pseudomonadota</taxon>
        <taxon>Gammaproteobacteria</taxon>
        <taxon>Lysobacterales</taxon>
        <taxon>Lysobacteraceae</taxon>
        <taxon>Luteimonas</taxon>
    </lineage>
</organism>
<dbReference type="Proteomes" id="UP000298681">
    <property type="component" value="Unassembled WGS sequence"/>
</dbReference>
<evidence type="ECO:0000256" key="7">
    <source>
        <dbReference type="ARBA" id="ARBA00022769"/>
    </source>
</evidence>
<feature type="zinc finger region" description="C4-type" evidence="18">
    <location>
        <begin position="746"/>
        <end position="772"/>
    </location>
</feature>
<dbReference type="InterPro" id="IPR027417">
    <property type="entry name" value="P-loop_NTPase"/>
</dbReference>
<evidence type="ECO:0000256" key="3">
    <source>
        <dbReference type="ARBA" id="ARBA00022723"/>
    </source>
</evidence>
<evidence type="ECO:0000256" key="12">
    <source>
        <dbReference type="ARBA" id="ARBA00023125"/>
    </source>
</evidence>
<dbReference type="GO" id="GO:0008270">
    <property type="term" value="F:zinc ion binding"/>
    <property type="evidence" value="ECO:0007669"/>
    <property type="project" value="UniProtKB-UniRule"/>
</dbReference>
<dbReference type="PANTHER" id="PTHR43152">
    <property type="entry name" value="UVRABC SYSTEM PROTEIN A"/>
    <property type="match status" value="1"/>
</dbReference>
<keyword evidence="21" id="KW-0378">Hydrolase</keyword>
<keyword evidence="13 18" id="KW-0234">DNA repair</keyword>
<feature type="zinc finger region" description="C4-type" evidence="18">
    <location>
        <begin position="260"/>
        <end position="287"/>
    </location>
</feature>
<keyword evidence="6 18" id="KW-0227">DNA damage</keyword>
<evidence type="ECO:0000256" key="2">
    <source>
        <dbReference type="ARBA" id="ARBA00022490"/>
    </source>
</evidence>
<dbReference type="Gene3D" id="3.40.50.300">
    <property type="entry name" value="P-loop containing nucleotide triphosphate hydrolases"/>
    <property type="match status" value="3"/>
</dbReference>
<evidence type="ECO:0000256" key="8">
    <source>
        <dbReference type="ARBA" id="ARBA00022771"/>
    </source>
</evidence>
<evidence type="ECO:0000256" key="10">
    <source>
        <dbReference type="ARBA" id="ARBA00022840"/>
    </source>
</evidence>
<keyword evidence="8 18" id="KW-0863">Zinc-finger</keyword>
<evidence type="ECO:0000256" key="15">
    <source>
        <dbReference type="ARBA" id="ARBA00038000"/>
    </source>
</evidence>
<comment type="subunit">
    <text evidence="18">Forms a heterotetramer with UvrB during the search for lesions.</text>
</comment>
<keyword evidence="2 18" id="KW-0963">Cytoplasm</keyword>
<dbReference type="GO" id="GO:0009432">
    <property type="term" value="P:SOS response"/>
    <property type="evidence" value="ECO:0007669"/>
    <property type="project" value="UniProtKB-UniRule"/>
</dbReference>
<gene>
    <name evidence="18 21" type="primary">uvrA</name>
    <name evidence="21" type="ORF">E4582_01530</name>
</gene>
<dbReference type="FunFam" id="1.20.1580.10:FF:000002">
    <property type="entry name" value="UvrABC system protein A"/>
    <property type="match status" value="1"/>
</dbReference>
<evidence type="ECO:0000256" key="4">
    <source>
        <dbReference type="ARBA" id="ARBA00022737"/>
    </source>
</evidence>